<dbReference type="Pfam" id="PF10502">
    <property type="entry name" value="Peptidase_S26"/>
    <property type="match status" value="1"/>
</dbReference>
<dbReference type="AlphaFoldDB" id="A0A951QGE2"/>
<dbReference type="CDD" id="cd06530">
    <property type="entry name" value="S26_SPase_I"/>
    <property type="match status" value="1"/>
</dbReference>
<feature type="domain" description="Peptidase S26" evidence="11">
    <location>
        <begin position="50"/>
        <end position="216"/>
    </location>
</feature>
<comment type="similarity">
    <text evidence="3 9">Belongs to the peptidase S26 family.</text>
</comment>
<evidence type="ECO:0000256" key="10">
    <source>
        <dbReference type="SAM" id="MobiDB-lite"/>
    </source>
</evidence>
<dbReference type="EC" id="3.4.21.89" evidence="4 8"/>
<dbReference type="Gene3D" id="2.10.109.10">
    <property type="entry name" value="Umud Fragment, subunit A"/>
    <property type="match status" value="1"/>
</dbReference>
<dbReference type="PANTHER" id="PTHR43390:SF1">
    <property type="entry name" value="CHLOROPLAST PROCESSING PEPTIDASE"/>
    <property type="match status" value="1"/>
</dbReference>
<organism evidence="12 13">
    <name type="scientific">Drouetiella hepatica Uher 2000/2452</name>
    <dbReference type="NCBI Taxonomy" id="904376"/>
    <lineage>
        <taxon>Bacteria</taxon>
        <taxon>Bacillati</taxon>
        <taxon>Cyanobacteriota</taxon>
        <taxon>Cyanophyceae</taxon>
        <taxon>Oculatellales</taxon>
        <taxon>Oculatellaceae</taxon>
        <taxon>Drouetiella</taxon>
    </lineage>
</organism>
<dbReference type="InterPro" id="IPR036286">
    <property type="entry name" value="LexA/Signal_pep-like_sf"/>
</dbReference>
<evidence type="ECO:0000256" key="6">
    <source>
        <dbReference type="ARBA" id="ARBA00022801"/>
    </source>
</evidence>
<dbReference type="InterPro" id="IPR019757">
    <property type="entry name" value="Pept_S26A_signal_pept_1_Lys-AS"/>
</dbReference>
<dbReference type="SUPFAM" id="SSF51306">
    <property type="entry name" value="LexA/Signal peptidase"/>
    <property type="match status" value="1"/>
</dbReference>
<dbReference type="InterPro" id="IPR000223">
    <property type="entry name" value="Pept_S26A_signal_pept_1"/>
</dbReference>
<feature type="region of interest" description="Disordered" evidence="10">
    <location>
        <begin position="1"/>
        <end position="46"/>
    </location>
</feature>
<dbReference type="PANTHER" id="PTHR43390">
    <property type="entry name" value="SIGNAL PEPTIDASE I"/>
    <property type="match status" value="1"/>
</dbReference>
<dbReference type="NCBIfam" id="TIGR02227">
    <property type="entry name" value="sigpep_I_bact"/>
    <property type="match status" value="1"/>
</dbReference>
<comment type="caution">
    <text evidence="12">The sequence shown here is derived from an EMBL/GenBank/DDBJ whole genome shotgun (WGS) entry which is preliminary data.</text>
</comment>
<feature type="compositionally biased region" description="Polar residues" evidence="10">
    <location>
        <begin position="1"/>
        <end position="28"/>
    </location>
</feature>
<accession>A0A951QGE2</accession>
<evidence type="ECO:0000256" key="7">
    <source>
        <dbReference type="PIRSR" id="PIRSR600223-1"/>
    </source>
</evidence>
<keyword evidence="6 8" id="KW-0378">Hydrolase</keyword>
<evidence type="ECO:0000256" key="1">
    <source>
        <dbReference type="ARBA" id="ARBA00000677"/>
    </source>
</evidence>
<dbReference type="EMBL" id="JAHHHD010000039">
    <property type="protein sequence ID" value="MBW4661524.1"/>
    <property type="molecule type" value="Genomic_DNA"/>
</dbReference>
<evidence type="ECO:0000256" key="3">
    <source>
        <dbReference type="ARBA" id="ARBA00009370"/>
    </source>
</evidence>
<proteinExistence type="inferred from homology"/>
<keyword evidence="5 8" id="KW-0645">Protease</keyword>
<dbReference type="PROSITE" id="PS00761">
    <property type="entry name" value="SPASE_I_3"/>
    <property type="match status" value="1"/>
</dbReference>
<evidence type="ECO:0000313" key="12">
    <source>
        <dbReference type="EMBL" id="MBW4661524.1"/>
    </source>
</evidence>
<evidence type="ECO:0000256" key="2">
    <source>
        <dbReference type="ARBA" id="ARBA00004401"/>
    </source>
</evidence>
<dbReference type="InterPro" id="IPR019758">
    <property type="entry name" value="Pept_S26A_signal_pept_1_CS"/>
</dbReference>
<dbReference type="GO" id="GO:0009003">
    <property type="term" value="F:signal peptidase activity"/>
    <property type="evidence" value="ECO:0007669"/>
    <property type="project" value="UniProtKB-EC"/>
</dbReference>
<dbReference type="Proteomes" id="UP000757435">
    <property type="component" value="Unassembled WGS sequence"/>
</dbReference>
<evidence type="ECO:0000256" key="5">
    <source>
        <dbReference type="ARBA" id="ARBA00022670"/>
    </source>
</evidence>
<gene>
    <name evidence="12" type="primary">lepB</name>
    <name evidence="12" type="ORF">KME15_22875</name>
</gene>
<dbReference type="PROSITE" id="PS00501">
    <property type="entry name" value="SPASE_I_1"/>
    <property type="match status" value="1"/>
</dbReference>
<dbReference type="PROSITE" id="PS00760">
    <property type="entry name" value="SPASE_I_2"/>
    <property type="match status" value="1"/>
</dbReference>
<feature type="active site" evidence="7">
    <location>
        <position position="136"/>
    </location>
</feature>
<evidence type="ECO:0000256" key="9">
    <source>
        <dbReference type="RuleBase" id="RU362042"/>
    </source>
</evidence>
<dbReference type="GO" id="GO:0006465">
    <property type="term" value="P:signal peptide processing"/>
    <property type="evidence" value="ECO:0007669"/>
    <property type="project" value="InterPro"/>
</dbReference>
<dbReference type="PRINTS" id="PR00727">
    <property type="entry name" value="LEADERPTASE"/>
</dbReference>
<sequence length="226" mass="25144">MSTNPDQNSPSDPGNPFLSSSSESTEQVGGNGTAPKPVHPPPLKPENGWVEAAKTIGLSLILALGIRQFVAEARYIPSESMVPTLVINDRLMVEKITYLFHSPERGDIVVFWPPDNVSEVCQGQPNPNRQKDAFIKRVIGLPGEKVEVRDGKVLINDQELPENYTEEPSRDPWGPQIVPPNSYLMMGDNRNNSCDSRRWGFIPRSEIIGRAAFRFWPIDRIGTLGK</sequence>
<feature type="active site" evidence="7">
    <location>
        <position position="80"/>
    </location>
</feature>
<name>A0A951QGE2_9CYAN</name>
<evidence type="ECO:0000259" key="11">
    <source>
        <dbReference type="Pfam" id="PF10502"/>
    </source>
</evidence>
<dbReference type="GO" id="GO:0005886">
    <property type="term" value="C:plasma membrane"/>
    <property type="evidence" value="ECO:0007669"/>
    <property type="project" value="UniProtKB-SubCell"/>
</dbReference>
<evidence type="ECO:0000313" key="13">
    <source>
        <dbReference type="Proteomes" id="UP000757435"/>
    </source>
</evidence>
<reference evidence="12" key="2">
    <citation type="journal article" date="2022" name="Microbiol. Resour. Announc.">
        <title>Metagenome Sequencing to Explore Phylogenomics of Terrestrial Cyanobacteria.</title>
        <authorList>
            <person name="Ward R.D."/>
            <person name="Stajich J.E."/>
            <person name="Johansen J.R."/>
            <person name="Huntemann M."/>
            <person name="Clum A."/>
            <person name="Foster B."/>
            <person name="Foster B."/>
            <person name="Roux S."/>
            <person name="Palaniappan K."/>
            <person name="Varghese N."/>
            <person name="Mukherjee S."/>
            <person name="Reddy T.B.K."/>
            <person name="Daum C."/>
            <person name="Copeland A."/>
            <person name="Chen I.A."/>
            <person name="Ivanova N.N."/>
            <person name="Kyrpides N.C."/>
            <person name="Shapiro N."/>
            <person name="Eloe-Fadrosh E.A."/>
            <person name="Pietrasiak N."/>
        </authorList>
    </citation>
    <scope>NUCLEOTIDE SEQUENCE</scope>
    <source>
        <strain evidence="12">UHER 2000/2452</strain>
    </source>
</reference>
<reference evidence="12" key="1">
    <citation type="submission" date="2021-05" db="EMBL/GenBank/DDBJ databases">
        <authorList>
            <person name="Pietrasiak N."/>
            <person name="Ward R."/>
            <person name="Stajich J.E."/>
            <person name="Kurbessoian T."/>
        </authorList>
    </citation>
    <scope>NUCLEOTIDE SEQUENCE</scope>
    <source>
        <strain evidence="12">UHER 2000/2452</strain>
    </source>
</reference>
<dbReference type="InterPro" id="IPR019756">
    <property type="entry name" value="Pept_S26A_signal_pept_1_Ser-AS"/>
</dbReference>
<comment type="catalytic activity">
    <reaction evidence="1 8">
        <text>Cleavage of hydrophobic, N-terminal signal or leader sequences from secreted and periplasmic proteins.</text>
        <dbReference type="EC" id="3.4.21.89"/>
    </reaction>
</comment>
<dbReference type="GO" id="GO:0004252">
    <property type="term" value="F:serine-type endopeptidase activity"/>
    <property type="evidence" value="ECO:0007669"/>
    <property type="project" value="InterPro"/>
</dbReference>
<dbReference type="InterPro" id="IPR019533">
    <property type="entry name" value="Peptidase_S26"/>
</dbReference>
<protein>
    <recommendedName>
        <fullName evidence="4 8">Signal peptidase I</fullName>
        <ecNumber evidence="4 8">3.4.21.89</ecNumber>
    </recommendedName>
</protein>
<comment type="subcellular location">
    <subcellularLocation>
        <location evidence="2">Cell membrane</location>
        <topology evidence="2">Single-pass type II membrane protein</topology>
    </subcellularLocation>
    <subcellularLocation>
        <location evidence="9">Membrane</location>
        <topology evidence="9">Single-pass type II membrane protein</topology>
    </subcellularLocation>
</comment>
<evidence type="ECO:0000256" key="4">
    <source>
        <dbReference type="ARBA" id="ARBA00013208"/>
    </source>
</evidence>
<evidence type="ECO:0000256" key="8">
    <source>
        <dbReference type="RuleBase" id="RU003993"/>
    </source>
</evidence>